<keyword evidence="2" id="KW-1185">Reference proteome</keyword>
<sequence>MVVVDVYKKLSEAWRESKPPPKSPEEASRLIIQTLKRHQKADVEGLLAFYGLPSPHSLVDLTTGAPSSQPHGLKLELHTLPICFRNFS</sequence>
<organism evidence="1 2">
    <name type="scientific">Castilleja foliolosa</name>
    <dbReference type="NCBI Taxonomy" id="1961234"/>
    <lineage>
        <taxon>Eukaryota</taxon>
        <taxon>Viridiplantae</taxon>
        <taxon>Streptophyta</taxon>
        <taxon>Embryophyta</taxon>
        <taxon>Tracheophyta</taxon>
        <taxon>Spermatophyta</taxon>
        <taxon>Magnoliopsida</taxon>
        <taxon>eudicotyledons</taxon>
        <taxon>Gunneridae</taxon>
        <taxon>Pentapetalae</taxon>
        <taxon>asterids</taxon>
        <taxon>lamiids</taxon>
        <taxon>Lamiales</taxon>
        <taxon>Orobanchaceae</taxon>
        <taxon>Pedicularideae</taxon>
        <taxon>Castillejinae</taxon>
        <taxon>Castilleja</taxon>
    </lineage>
</organism>
<name>A0ABD3C167_9LAMI</name>
<protein>
    <submittedName>
        <fullName evidence="1">Arginine transporter Can1</fullName>
    </submittedName>
</protein>
<dbReference type="EMBL" id="JAVIJP010000055">
    <property type="protein sequence ID" value="KAL3622901.1"/>
    <property type="molecule type" value="Genomic_DNA"/>
</dbReference>
<evidence type="ECO:0000313" key="2">
    <source>
        <dbReference type="Proteomes" id="UP001632038"/>
    </source>
</evidence>
<comment type="caution">
    <text evidence="1">The sequence shown here is derived from an EMBL/GenBank/DDBJ whole genome shotgun (WGS) entry which is preliminary data.</text>
</comment>
<proteinExistence type="predicted"/>
<reference evidence="2" key="1">
    <citation type="journal article" date="2024" name="IScience">
        <title>Strigolactones Initiate the Formation of Haustorium-like Structures in Castilleja.</title>
        <authorList>
            <person name="Buerger M."/>
            <person name="Peterson D."/>
            <person name="Chory J."/>
        </authorList>
    </citation>
    <scope>NUCLEOTIDE SEQUENCE [LARGE SCALE GENOMIC DNA]</scope>
</reference>
<gene>
    <name evidence="1" type="primary">CAN1</name>
    <name evidence="1" type="ORF">CASFOL_033201</name>
</gene>
<accession>A0ABD3C167</accession>
<evidence type="ECO:0000313" key="1">
    <source>
        <dbReference type="EMBL" id="KAL3622901.1"/>
    </source>
</evidence>
<dbReference type="AlphaFoldDB" id="A0ABD3C167"/>
<dbReference type="Proteomes" id="UP001632038">
    <property type="component" value="Unassembled WGS sequence"/>
</dbReference>